<reference evidence="1" key="1">
    <citation type="journal article" date="2020" name="Stud. Mycol.">
        <title>101 Dothideomycetes genomes: a test case for predicting lifestyles and emergence of pathogens.</title>
        <authorList>
            <person name="Haridas S."/>
            <person name="Albert R."/>
            <person name="Binder M."/>
            <person name="Bloem J."/>
            <person name="Labutti K."/>
            <person name="Salamov A."/>
            <person name="Andreopoulos B."/>
            <person name="Baker S."/>
            <person name="Barry K."/>
            <person name="Bills G."/>
            <person name="Bluhm B."/>
            <person name="Cannon C."/>
            <person name="Castanera R."/>
            <person name="Culley D."/>
            <person name="Daum C."/>
            <person name="Ezra D."/>
            <person name="Gonzalez J."/>
            <person name="Henrissat B."/>
            <person name="Kuo A."/>
            <person name="Liang C."/>
            <person name="Lipzen A."/>
            <person name="Lutzoni F."/>
            <person name="Magnuson J."/>
            <person name="Mondo S."/>
            <person name="Nolan M."/>
            <person name="Ohm R."/>
            <person name="Pangilinan J."/>
            <person name="Park H.-J."/>
            <person name="Ramirez L."/>
            <person name="Alfaro M."/>
            <person name="Sun H."/>
            <person name="Tritt A."/>
            <person name="Yoshinaga Y."/>
            <person name="Zwiers L.-H."/>
            <person name="Turgeon B."/>
            <person name="Goodwin S."/>
            <person name="Spatafora J."/>
            <person name="Crous P."/>
            <person name="Grigoriev I."/>
        </authorList>
    </citation>
    <scope>NUCLEOTIDE SEQUENCE</scope>
    <source>
        <strain evidence="1">Tuck. ex Michener</strain>
    </source>
</reference>
<dbReference type="Proteomes" id="UP000800092">
    <property type="component" value="Unassembled WGS sequence"/>
</dbReference>
<name>A0A6A6H9N1_VIRVR</name>
<gene>
    <name evidence="1" type="ORF">EV356DRAFT_135993</name>
</gene>
<proteinExistence type="predicted"/>
<dbReference type="EMBL" id="ML991795">
    <property type="protein sequence ID" value="KAF2234826.1"/>
    <property type="molecule type" value="Genomic_DNA"/>
</dbReference>
<evidence type="ECO:0000313" key="1">
    <source>
        <dbReference type="EMBL" id="KAF2234826.1"/>
    </source>
</evidence>
<protein>
    <submittedName>
        <fullName evidence="1">Uncharacterized protein</fullName>
    </submittedName>
</protein>
<dbReference type="AlphaFoldDB" id="A0A6A6H9N1"/>
<sequence>MKSSQRLEGDAFLGSPVSAKPLLPKLEFTPRSSTIHADGGNTGSVDYPGPLGQALNLTSIDLSGLGVFYWDALGTMYGIYIGPCNGSDTNLIQAIAVLDPETLAIESAWQLPYTKTTQLNTAYTQVLMETAEIVVNSVGGQIYILQKSEDAAGSPTIGLRRTIDLTTSGILKGYRLLNTMMDSAGNVWFTTGVLDGIGGPAGISAGAATNTSIIGYVEPDGMIHSLEVPNQDIGQGIAVTNTTVFVNTQPSGKDDHADAEGFISALRPGPGTTIDVVWNATDKAGSKRKPGALARGSGTTPSLLGNDFVALCNNADGQIDLLIYAQNASGHDIQPICTVPLWQPNASWTDNGPMVHFDGKDYGVVLENMYNAPAYADTHNDTNGPWNNLTGQVPGISKILVAGDGSGCHVAWTNPGRTTTVPILSTTTGLLYEYEQSAELADEGEYVWYAKAIDYMSGKTVWKARTGAGGKFNNNLRTTLLSPEGTLYQMVTGGVVAIRDGEC</sequence>
<accession>A0A6A6H9N1</accession>
<organism evidence="1 2">
    <name type="scientific">Viridothelium virens</name>
    <name type="common">Speckled blister lichen</name>
    <name type="synonym">Trypethelium virens</name>
    <dbReference type="NCBI Taxonomy" id="1048519"/>
    <lineage>
        <taxon>Eukaryota</taxon>
        <taxon>Fungi</taxon>
        <taxon>Dikarya</taxon>
        <taxon>Ascomycota</taxon>
        <taxon>Pezizomycotina</taxon>
        <taxon>Dothideomycetes</taxon>
        <taxon>Dothideomycetes incertae sedis</taxon>
        <taxon>Trypetheliales</taxon>
        <taxon>Trypetheliaceae</taxon>
        <taxon>Viridothelium</taxon>
    </lineage>
</organism>
<keyword evidence="2" id="KW-1185">Reference proteome</keyword>
<evidence type="ECO:0000313" key="2">
    <source>
        <dbReference type="Proteomes" id="UP000800092"/>
    </source>
</evidence>
<dbReference type="OrthoDB" id="4818326at2759"/>